<dbReference type="PROSITE" id="PS00455">
    <property type="entry name" value="AMP_BINDING"/>
    <property type="match status" value="1"/>
</dbReference>
<dbReference type="Gene3D" id="3.30.300.30">
    <property type="match status" value="1"/>
</dbReference>
<evidence type="ECO:0000256" key="1">
    <source>
        <dbReference type="ARBA" id="ARBA00006432"/>
    </source>
</evidence>
<dbReference type="EMBL" id="KN847563">
    <property type="protein sequence ID" value="KIW00500.1"/>
    <property type="molecule type" value="Genomic_DNA"/>
</dbReference>
<dbReference type="InterPro" id="IPR045851">
    <property type="entry name" value="AMP-bd_C_sf"/>
</dbReference>
<feature type="domain" description="AMP-binding enzyme C-terminal" evidence="4">
    <location>
        <begin position="459"/>
        <end position="539"/>
    </location>
</feature>
<evidence type="ECO:0000313" key="6">
    <source>
        <dbReference type="Proteomes" id="UP000053259"/>
    </source>
</evidence>
<dbReference type="GO" id="GO:0016405">
    <property type="term" value="F:CoA-ligase activity"/>
    <property type="evidence" value="ECO:0007669"/>
    <property type="project" value="TreeGrafter"/>
</dbReference>
<dbReference type="PANTHER" id="PTHR24096:SF149">
    <property type="entry name" value="AMP-BINDING DOMAIN-CONTAINING PROTEIN-RELATED"/>
    <property type="match status" value="1"/>
</dbReference>
<proteinExistence type="inferred from homology"/>
<dbReference type="AlphaFoldDB" id="A0A0D2A2F8"/>
<dbReference type="FunFam" id="3.30.300.30:FF:000007">
    <property type="entry name" value="4-coumarate--CoA ligase 2"/>
    <property type="match status" value="1"/>
</dbReference>
<evidence type="ECO:0000259" key="3">
    <source>
        <dbReference type="Pfam" id="PF00501"/>
    </source>
</evidence>
<organism evidence="5 6">
    <name type="scientific">Verruconis gallopava</name>
    <dbReference type="NCBI Taxonomy" id="253628"/>
    <lineage>
        <taxon>Eukaryota</taxon>
        <taxon>Fungi</taxon>
        <taxon>Dikarya</taxon>
        <taxon>Ascomycota</taxon>
        <taxon>Pezizomycotina</taxon>
        <taxon>Dothideomycetes</taxon>
        <taxon>Pleosporomycetidae</taxon>
        <taxon>Venturiales</taxon>
        <taxon>Sympoventuriaceae</taxon>
        <taxon>Verruconis</taxon>
    </lineage>
</organism>
<protein>
    <recommendedName>
        <fullName evidence="7">4-coumarate-CoA ligase</fullName>
    </recommendedName>
</protein>
<accession>A0A0D2A2F8</accession>
<feature type="domain" description="AMP-dependent synthetase/ligase" evidence="3">
    <location>
        <begin position="32"/>
        <end position="407"/>
    </location>
</feature>
<dbReference type="InterPro" id="IPR042099">
    <property type="entry name" value="ANL_N_sf"/>
</dbReference>
<dbReference type="InterPro" id="IPR020845">
    <property type="entry name" value="AMP-binding_CS"/>
</dbReference>
<dbReference type="Gene3D" id="3.40.50.12780">
    <property type="entry name" value="N-terminal domain of ligase-like"/>
    <property type="match status" value="1"/>
</dbReference>
<dbReference type="InParanoid" id="A0A0D2A2F8"/>
<dbReference type="CDD" id="cd05911">
    <property type="entry name" value="Firefly_Luc_like"/>
    <property type="match status" value="1"/>
</dbReference>
<dbReference type="Proteomes" id="UP000053259">
    <property type="component" value="Unassembled WGS sequence"/>
</dbReference>
<reference evidence="5 6" key="1">
    <citation type="submission" date="2015-01" db="EMBL/GenBank/DDBJ databases">
        <title>The Genome Sequence of Ochroconis gallopava CBS43764.</title>
        <authorList>
            <consortium name="The Broad Institute Genomics Platform"/>
            <person name="Cuomo C."/>
            <person name="de Hoog S."/>
            <person name="Gorbushina A."/>
            <person name="Stielow B."/>
            <person name="Teixiera M."/>
            <person name="Abouelleil A."/>
            <person name="Chapman S.B."/>
            <person name="Priest M."/>
            <person name="Young S.K."/>
            <person name="Wortman J."/>
            <person name="Nusbaum C."/>
            <person name="Birren B."/>
        </authorList>
    </citation>
    <scope>NUCLEOTIDE SEQUENCE [LARGE SCALE GENOMIC DNA]</scope>
    <source>
        <strain evidence="5 6">CBS 43764</strain>
    </source>
</reference>
<dbReference type="InterPro" id="IPR000873">
    <property type="entry name" value="AMP-dep_synth/lig_dom"/>
</dbReference>
<keyword evidence="2" id="KW-0436">Ligase</keyword>
<evidence type="ECO:0000256" key="2">
    <source>
        <dbReference type="ARBA" id="ARBA00022598"/>
    </source>
</evidence>
<dbReference type="HOGENOM" id="CLU_000022_59_2_1"/>
<dbReference type="Pfam" id="PF13193">
    <property type="entry name" value="AMP-binding_C"/>
    <property type="match status" value="1"/>
</dbReference>
<sequence>MVLKSPFPNLDAPSIDIWNFVFKNPLLSPQNRVPDDRVVLLDPIGKRELTFGQVRDLSRTFAYNLQTKLYLRKGECLGVFSPNCLEYVVSVLGGPAMGAYISPASVAFSVDELVYQLKNSGAKCLVTHAKVLDTALKAAKACNLPTKNLIVIQDPSTSSPRQHGCTEFASLLTTTAGAQLVQPKFNVKADLLVLPYSSGTTGRPKGVRLSHHNVVSNLVSLVGSQNKGEVDVPPSDERMVAVLPFSHIYGLSALVYAAVLTGKMIVVLAQFDLVAYLELVQRYRCNIGYVVPPILTAFAKHPIIDKYDVSSLREVGLMCAAAPLSAQLIDAVYKRLRIPVFQAFGMTEASPLTHFLPPEKWQEGKGGVGHVAPNVESRIVDEHGNDVAPGEVGEIWVRGPNIFLGYHNNPEATADCMTSDGFYKTGDIGRVEPSTGIFYITDRLKELIKYKGYQVPPAELEGVLSGNPKVADVAVVGVWDESEHTEVPRAFIVLQGGNTPSKDLESEICNWLEKRVAHYKRLRGGIKFVTEIPKNSSGKIMRRVLRQQIAAEAPEIKAKM</sequence>
<dbReference type="VEuPathDB" id="FungiDB:PV09_08020"/>
<dbReference type="InterPro" id="IPR025110">
    <property type="entry name" value="AMP-bd_C"/>
</dbReference>
<name>A0A0D2A2F8_9PEZI</name>
<evidence type="ECO:0000259" key="4">
    <source>
        <dbReference type="Pfam" id="PF13193"/>
    </source>
</evidence>
<gene>
    <name evidence="5" type="ORF">PV09_08020</name>
</gene>
<dbReference type="STRING" id="253628.A0A0D2A2F8"/>
<dbReference type="PANTHER" id="PTHR24096">
    <property type="entry name" value="LONG-CHAIN-FATTY-ACID--COA LIGASE"/>
    <property type="match status" value="1"/>
</dbReference>
<keyword evidence="6" id="KW-1185">Reference proteome</keyword>
<dbReference type="RefSeq" id="XP_016210369.1">
    <property type="nucleotide sequence ID" value="XM_016361865.1"/>
</dbReference>
<dbReference type="OrthoDB" id="6509636at2759"/>
<comment type="similarity">
    <text evidence="1">Belongs to the ATP-dependent AMP-binding enzyme family.</text>
</comment>
<evidence type="ECO:0000313" key="5">
    <source>
        <dbReference type="EMBL" id="KIW00500.1"/>
    </source>
</evidence>
<dbReference type="GeneID" id="27315993"/>
<evidence type="ECO:0008006" key="7">
    <source>
        <dbReference type="Google" id="ProtNLM"/>
    </source>
</evidence>
<dbReference type="SUPFAM" id="SSF56801">
    <property type="entry name" value="Acetyl-CoA synthetase-like"/>
    <property type="match status" value="1"/>
</dbReference>
<dbReference type="Pfam" id="PF00501">
    <property type="entry name" value="AMP-binding"/>
    <property type="match status" value="1"/>
</dbReference>